<gene>
    <name evidence="2" type="ORF">CHS0354_012584</name>
</gene>
<name>A0AAE0W4H5_9BIVA</name>
<reference evidence="2" key="1">
    <citation type="journal article" date="2021" name="Genome Biol. Evol.">
        <title>A High-Quality Reference Genome for a Parasitic Bivalve with Doubly Uniparental Inheritance (Bivalvia: Unionida).</title>
        <authorList>
            <person name="Smith C.H."/>
        </authorList>
    </citation>
    <scope>NUCLEOTIDE SEQUENCE</scope>
    <source>
        <strain evidence="2">CHS0354</strain>
    </source>
</reference>
<dbReference type="Proteomes" id="UP001195483">
    <property type="component" value="Unassembled WGS sequence"/>
</dbReference>
<evidence type="ECO:0000256" key="1">
    <source>
        <dbReference type="SAM" id="MobiDB-lite"/>
    </source>
</evidence>
<protein>
    <submittedName>
        <fullName evidence="2">Uncharacterized protein</fullName>
    </submittedName>
</protein>
<organism evidence="2 3">
    <name type="scientific">Potamilus streckersoni</name>
    <dbReference type="NCBI Taxonomy" id="2493646"/>
    <lineage>
        <taxon>Eukaryota</taxon>
        <taxon>Metazoa</taxon>
        <taxon>Spiralia</taxon>
        <taxon>Lophotrochozoa</taxon>
        <taxon>Mollusca</taxon>
        <taxon>Bivalvia</taxon>
        <taxon>Autobranchia</taxon>
        <taxon>Heteroconchia</taxon>
        <taxon>Palaeoheterodonta</taxon>
        <taxon>Unionida</taxon>
        <taxon>Unionoidea</taxon>
        <taxon>Unionidae</taxon>
        <taxon>Ambleminae</taxon>
        <taxon>Lampsilini</taxon>
        <taxon>Potamilus</taxon>
    </lineage>
</organism>
<keyword evidence="3" id="KW-1185">Reference proteome</keyword>
<sequence>MNEMLGLDFKVTTGLSLLDQANRTTLLLIWEDNIKIEVPAIRETSPKENRQKEDQIRCNGWGNAFTPPRRTQPRSTRIQTIEASLTSLVLVPITTTSTLNPLQSQKRRSIGARRRPRASRKIDRLLINLGKDEKRKTRRDPPQAPPDIQQRNVVVDYIFNQMKT</sequence>
<evidence type="ECO:0000313" key="3">
    <source>
        <dbReference type="Proteomes" id="UP001195483"/>
    </source>
</evidence>
<accession>A0AAE0W4H5</accession>
<evidence type="ECO:0000313" key="2">
    <source>
        <dbReference type="EMBL" id="KAK3599940.1"/>
    </source>
</evidence>
<feature type="compositionally biased region" description="Basic and acidic residues" evidence="1">
    <location>
        <begin position="45"/>
        <end position="56"/>
    </location>
</feature>
<dbReference type="AlphaFoldDB" id="A0AAE0W4H5"/>
<reference evidence="2" key="3">
    <citation type="submission" date="2023-05" db="EMBL/GenBank/DDBJ databases">
        <authorList>
            <person name="Smith C.H."/>
        </authorList>
    </citation>
    <scope>NUCLEOTIDE SEQUENCE</scope>
    <source>
        <strain evidence="2">CHS0354</strain>
        <tissue evidence="2">Mantle</tissue>
    </source>
</reference>
<dbReference type="EMBL" id="JAEAOA010000768">
    <property type="protein sequence ID" value="KAK3599940.1"/>
    <property type="molecule type" value="Genomic_DNA"/>
</dbReference>
<feature type="region of interest" description="Disordered" evidence="1">
    <location>
        <begin position="45"/>
        <end position="73"/>
    </location>
</feature>
<feature type="region of interest" description="Disordered" evidence="1">
    <location>
        <begin position="130"/>
        <end position="149"/>
    </location>
</feature>
<comment type="caution">
    <text evidence="2">The sequence shown here is derived from an EMBL/GenBank/DDBJ whole genome shotgun (WGS) entry which is preliminary data.</text>
</comment>
<proteinExistence type="predicted"/>
<reference evidence="2" key="2">
    <citation type="journal article" date="2021" name="Genome Biol. Evol.">
        <title>Developing a high-quality reference genome for a parasitic bivalve with doubly uniparental inheritance (Bivalvia: Unionida).</title>
        <authorList>
            <person name="Smith C.H."/>
        </authorList>
    </citation>
    <scope>NUCLEOTIDE SEQUENCE</scope>
    <source>
        <strain evidence="2">CHS0354</strain>
        <tissue evidence="2">Mantle</tissue>
    </source>
</reference>
<feature type="compositionally biased region" description="Basic and acidic residues" evidence="1">
    <location>
        <begin position="130"/>
        <end position="141"/>
    </location>
</feature>